<evidence type="ECO:0000313" key="1">
    <source>
        <dbReference type="EMBL" id="HEN15511.1"/>
    </source>
</evidence>
<protein>
    <submittedName>
        <fullName evidence="1">Uncharacterized protein</fullName>
    </submittedName>
</protein>
<accession>A0A7C2NX98</accession>
<dbReference type="AlphaFoldDB" id="A0A7C2NX98"/>
<organism evidence="1">
    <name type="scientific">Schlesneria paludicola</name>
    <dbReference type="NCBI Taxonomy" id="360056"/>
    <lineage>
        <taxon>Bacteria</taxon>
        <taxon>Pseudomonadati</taxon>
        <taxon>Planctomycetota</taxon>
        <taxon>Planctomycetia</taxon>
        <taxon>Planctomycetales</taxon>
        <taxon>Planctomycetaceae</taxon>
        <taxon>Schlesneria</taxon>
    </lineage>
</organism>
<sequence>MTTAPLLTPRPWWLALAVSAVVQTAAGQEALPPGPAATAPGLPAASTAAMPLLEDRPIGQLRATVKLPEGAQAPENTARPHLQAAGLEWQPTGLGRGFCLQPVDWEATALRHLPLYFEEPNLERLGYYYGYPCDGRYRRWICSPVTNYLACKPDDSWLKQKWFAWQYKLDCNPPHNQLIQPVVSACHFYGRIAALPYMMGAACPREEFYVLGEDRPGSPVPYRKHYIPLSLKGILYQGAAVTGLGYAIP</sequence>
<name>A0A7C2NX98_9PLAN</name>
<gene>
    <name evidence="1" type="ORF">ENQ76_08600</name>
</gene>
<proteinExistence type="predicted"/>
<comment type="caution">
    <text evidence="1">The sequence shown here is derived from an EMBL/GenBank/DDBJ whole genome shotgun (WGS) entry which is preliminary data.</text>
</comment>
<reference evidence="1" key="1">
    <citation type="journal article" date="2020" name="mSystems">
        <title>Genome- and Community-Level Interaction Insights into Carbon Utilization and Element Cycling Functions of Hydrothermarchaeota in Hydrothermal Sediment.</title>
        <authorList>
            <person name="Zhou Z."/>
            <person name="Liu Y."/>
            <person name="Xu W."/>
            <person name="Pan J."/>
            <person name="Luo Z.H."/>
            <person name="Li M."/>
        </authorList>
    </citation>
    <scope>NUCLEOTIDE SEQUENCE [LARGE SCALE GENOMIC DNA]</scope>
    <source>
        <strain evidence="1">SpSt-339</strain>
    </source>
</reference>
<dbReference type="EMBL" id="DSOK01000246">
    <property type="protein sequence ID" value="HEN15511.1"/>
    <property type="molecule type" value="Genomic_DNA"/>
</dbReference>